<proteinExistence type="predicted"/>
<dbReference type="Proteomes" id="UP001141619">
    <property type="component" value="Unassembled WGS sequence"/>
</dbReference>
<reference evidence="2" key="1">
    <citation type="submission" date="2022-08" db="EMBL/GenBank/DDBJ databases">
        <authorList>
            <person name="Vandamme P."/>
            <person name="Hettiarachchi A."/>
            <person name="Peeters C."/>
            <person name="Cnockaert M."/>
            <person name="Carlier A."/>
        </authorList>
    </citation>
    <scope>NUCLEOTIDE SEQUENCE</scope>
    <source>
        <strain evidence="2">LMG 31809</strain>
    </source>
</reference>
<dbReference type="Pfam" id="PF12616">
    <property type="entry name" value="DUF3775"/>
    <property type="match status" value="1"/>
</dbReference>
<dbReference type="InterPro" id="IPR022254">
    <property type="entry name" value="DUF3775"/>
</dbReference>
<dbReference type="EMBL" id="JANWOI010000004">
    <property type="protein sequence ID" value="MDA5194853.1"/>
    <property type="molecule type" value="Genomic_DNA"/>
</dbReference>
<evidence type="ECO:0000256" key="1">
    <source>
        <dbReference type="SAM" id="MobiDB-lite"/>
    </source>
</evidence>
<reference evidence="2" key="2">
    <citation type="journal article" date="2023" name="Syst. Appl. Microbiol.">
        <title>Govania unica gen. nov., sp. nov., a rare biosphere bacterium that represents a novel family in the class Alphaproteobacteria.</title>
        <authorList>
            <person name="Vandamme P."/>
            <person name="Peeters C."/>
            <person name="Hettiarachchi A."/>
            <person name="Cnockaert M."/>
            <person name="Carlier A."/>
        </authorList>
    </citation>
    <scope>NUCLEOTIDE SEQUENCE</scope>
    <source>
        <strain evidence="2">LMG 31809</strain>
    </source>
</reference>
<evidence type="ECO:0000313" key="3">
    <source>
        <dbReference type="Proteomes" id="UP001141619"/>
    </source>
</evidence>
<protein>
    <submittedName>
        <fullName evidence="2">DUF3775 domain-containing protein</fullName>
    </submittedName>
</protein>
<keyword evidence="3" id="KW-1185">Reference proteome</keyword>
<accession>A0A9X3Z890</accession>
<feature type="region of interest" description="Disordered" evidence="1">
    <location>
        <begin position="25"/>
        <end position="45"/>
    </location>
</feature>
<feature type="compositionally biased region" description="Basic and acidic residues" evidence="1">
    <location>
        <begin position="35"/>
        <end position="45"/>
    </location>
</feature>
<feature type="compositionally biased region" description="Acidic residues" evidence="1">
    <location>
        <begin position="25"/>
        <end position="34"/>
    </location>
</feature>
<comment type="caution">
    <text evidence="2">The sequence shown here is derived from an EMBL/GenBank/DDBJ whole genome shotgun (WGS) entry which is preliminary data.</text>
</comment>
<dbReference type="AlphaFoldDB" id="A0A9X3Z890"/>
<dbReference type="RefSeq" id="WP_274944560.1">
    <property type="nucleotide sequence ID" value="NZ_JANWOI010000004.1"/>
</dbReference>
<evidence type="ECO:0000313" key="2">
    <source>
        <dbReference type="EMBL" id="MDA5194853.1"/>
    </source>
</evidence>
<gene>
    <name evidence="2" type="ORF">NYP16_12915</name>
</gene>
<sequence>MASLDIINVDQVDYIITMARDLEEGLPGEADGDEESHRGEAVDPELVKEHEYDTSYQELMGFLKTLSEDELVALVALFWIGRASYDPEDLPLALDEARAIGVARIPDYLLSSSLLAEYLEEGMTILGIITEET</sequence>
<organism evidence="2 3">
    <name type="scientific">Govanella unica</name>
    <dbReference type="NCBI Taxonomy" id="2975056"/>
    <lineage>
        <taxon>Bacteria</taxon>
        <taxon>Pseudomonadati</taxon>
        <taxon>Pseudomonadota</taxon>
        <taxon>Alphaproteobacteria</taxon>
        <taxon>Emcibacterales</taxon>
        <taxon>Govanellaceae</taxon>
        <taxon>Govanella</taxon>
    </lineage>
</organism>
<name>A0A9X3Z890_9PROT</name>